<dbReference type="Gene3D" id="1.10.540.10">
    <property type="entry name" value="Acyl-CoA dehydrogenase/oxidase, N-terminal domain"/>
    <property type="match status" value="1"/>
</dbReference>
<feature type="domain" description="Acyl-CoA oxidase/dehydrogenase middle" evidence="9">
    <location>
        <begin position="134"/>
        <end position="218"/>
    </location>
</feature>
<evidence type="ECO:0000256" key="6">
    <source>
        <dbReference type="ARBA" id="ARBA00023002"/>
    </source>
</evidence>
<dbReference type="Pfam" id="PF02770">
    <property type="entry name" value="Acyl-CoA_dh_M"/>
    <property type="match status" value="1"/>
</dbReference>
<dbReference type="InterPro" id="IPR009100">
    <property type="entry name" value="AcylCoA_DH/oxidase_NM_dom_sf"/>
</dbReference>
<dbReference type="SUPFAM" id="SSF47203">
    <property type="entry name" value="Acyl-CoA dehydrogenase C-terminal domain-like"/>
    <property type="match status" value="1"/>
</dbReference>
<dbReference type="InterPro" id="IPR009075">
    <property type="entry name" value="AcylCo_DH/oxidase_C"/>
</dbReference>
<dbReference type="GO" id="GO:0033539">
    <property type="term" value="P:fatty acid beta-oxidation using acyl-CoA dehydrogenase"/>
    <property type="evidence" value="ECO:0007669"/>
    <property type="project" value="TreeGrafter"/>
</dbReference>
<dbReference type="PANTHER" id="PTHR48083">
    <property type="entry name" value="MEDIUM-CHAIN SPECIFIC ACYL-COA DEHYDROGENASE, MITOCHONDRIAL-RELATED"/>
    <property type="match status" value="1"/>
</dbReference>
<protein>
    <submittedName>
        <fullName evidence="11">Acyl-CoA dehydrogenase</fullName>
    </submittedName>
</protein>
<dbReference type="OrthoDB" id="8876745at2"/>
<dbReference type="PANTHER" id="PTHR48083:SF13">
    <property type="entry name" value="ACYL-COA DEHYDROGENASE FAMILY MEMBER 11"/>
    <property type="match status" value="1"/>
</dbReference>
<dbReference type="Gene3D" id="1.20.140.10">
    <property type="entry name" value="Butyryl-CoA Dehydrogenase, subunit A, domain 3"/>
    <property type="match status" value="1"/>
</dbReference>
<evidence type="ECO:0000256" key="1">
    <source>
        <dbReference type="ARBA" id="ARBA00001974"/>
    </source>
</evidence>
<dbReference type="GO" id="GO:0005737">
    <property type="term" value="C:cytoplasm"/>
    <property type="evidence" value="ECO:0007669"/>
    <property type="project" value="TreeGrafter"/>
</dbReference>
<comment type="cofactor">
    <cofactor evidence="1 7">
        <name>FAD</name>
        <dbReference type="ChEBI" id="CHEBI:57692"/>
    </cofactor>
</comment>
<keyword evidence="6 7" id="KW-0560">Oxidoreductase</keyword>
<dbReference type="EMBL" id="WBMR01000026">
    <property type="protein sequence ID" value="KAB2383470.1"/>
    <property type="molecule type" value="Genomic_DNA"/>
</dbReference>
<evidence type="ECO:0000259" key="8">
    <source>
        <dbReference type="Pfam" id="PF00441"/>
    </source>
</evidence>
<dbReference type="InterPro" id="IPR006091">
    <property type="entry name" value="Acyl-CoA_Oxase/DH_mid-dom"/>
</dbReference>
<dbReference type="InterPro" id="IPR013786">
    <property type="entry name" value="AcylCoA_DH/ox_N"/>
</dbReference>
<evidence type="ECO:0000256" key="7">
    <source>
        <dbReference type="RuleBase" id="RU362125"/>
    </source>
</evidence>
<evidence type="ECO:0000259" key="10">
    <source>
        <dbReference type="Pfam" id="PF02771"/>
    </source>
</evidence>
<keyword evidence="4 7" id="KW-0285">Flavoprotein</keyword>
<evidence type="ECO:0000313" key="12">
    <source>
        <dbReference type="Proteomes" id="UP000483004"/>
    </source>
</evidence>
<organism evidence="11 12">
    <name type="scientific">Actinomadura montaniterrae</name>
    <dbReference type="NCBI Taxonomy" id="1803903"/>
    <lineage>
        <taxon>Bacteria</taxon>
        <taxon>Bacillati</taxon>
        <taxon>Actinomycetota</taxon>
        <taxon>Actinomycetes</taxon>
        <taxon>Streptosporangiales</taxon>
        <taxon>Thermomonosporaceae</taxon>
        <taxon>Actinomadura</taxon>
    </lineage>
</organism>
<dbReference type="SUPFAM" id="SSF56645">
    <property type="entry name" value="Acyl-CoA dehydrogenase NM domain-like"/>
    <property type="match status" value="1"/>
</dbReference>
<feature type="domain" description="Acyl-CoA dehydrogenase/oxidase C-terminal" evidence="8">
    <location>
        <begin position="247"/>
        <end position="395"/>
    </location>
</feature>
<dbReference type="FunFam" id="2.40.110.10:FF:000002">
    <property type="entry name" value="Acyl-CoA dehydrogenase fadE12"/>
    <property type="match status" value="1"/>
</dbReference>
<dbReference type="Proteomes" id="UP000483004">
    <property type="component" value="Unassembled WGS sequence"/>
</dbReference>
<comment type="subunit">
    <text evidence="3">Homodimer.</text>
</comment>
<comment type="similarity">
    <text evidence="2 7">Belongs to the acyl-CoA dehydrogenase family.</text>
</comment>
<dbReference type="RefSeq" id="WP_151540199.1">
    <property type="nucleotide sequence ID" value="NZ_WBMR01000026.1"/>
</dbReference>
<name>A0A6L3VVV4_9ACTN</name>
<dbReference type="InterPro" id="IPR036250">
    <property type="entry name" value="AcylCo_DH-like_C"/>
</dbReference>
<evidence type="ECO:0000259" key="9">
    <source>
        <dbReference type="Pfam" id="PF02770"/>
    </source>
</evidence>
<evidence type="ECO:0000256" key="4">
    <source>
        <dbReference type="ARBA" id="ARBA00022630"/>
    </source>
</evidence>
<evidence type="ECO:0000256" key="2">
    <source>
        <dbReference type="ARBA" id="ARBA00009347"/>
    </source>
</evidence>
<evidence type="ECO:0000313" key="11">
    <source>
        <dbReference type="EMBL" id="KAB2383470.1"/>
    </source>
</evidence>
<dbReference type="InterPro" id="IPR046373">
    <property type="entry name" value="Acyl-CoA_Oxase/DH_mid-dom_sf"/>
</dbReference>
<gene>
    <name evidence="11" type="ORF">F9B16_12525</name>
</gene>
<proteinExistence type="inferred from homology"/>
<dbReference type="Gene3D" id="2.40.110.10">
    <property type="entry name" value="Butyryl-CoA Dehydrogenase, subunit A, domain 2"/>
    <property type="match status" value="1"/>
</dbReference>
<dbReference type="Pfam" id="PF00441">
    <property type="entry name" value="Acyl-CoA_dh_1"/>
    <property type="match status" value="1"/>
</dbReference>
<dbReference type="GO" id="GO:0003995">
    <property type="term" value="F:acyl-CoA dehydrogenase activity"/>
    <property type="evidence" value="ECO:0007669"/>
    <property type="project" value="TreeGrafter"/>
</dbReference>
<evidence type="ECO:0000256" key="5">
    <source>
        <dbReference type="ARBA" id="ARBA00022827"/>
    </source>
</evidence>
<reference evidence="11 12" key="1">
    <citation type="submission" date="2019-09" db="EMBL/GenBank/DDBJ databases">
        <title>Actinomadura physcomitrii sp. nov., a novel actinomycete isolated from moss [Physcomitrium sphaericum (Ludw) Fuernr].</title>
        <authorList>
            <person name="Liu C."/>
            <person name="Zhuang X."/>
        </authorList>
    </citation>
    <scope>NUCLEOTIDE SEQUENCE [LARGE SCALE GENOMIC DNA]</scope>
    <source>
        <strain evidence="11 12">CYP1-1B</strain>
    </source>
</reference>
<keyword evidence="12" id="KW-1185">Reference proteome</keyword>
<dbReference type="InterPro" id="IPR050741">
    <property type="entry name" value="Acyl-CoA_dehydrogenase"/>
</dbReference>
<keyword evidence="5 7" id="KW-0274">FAD</keyword>
<feature type="domain" description="Acyl-CoA dehydrogenase/oxidase N-terminal" evidence="10">
    <location>
        <begin position="50"/>
        <end position="130"/>
    </location>
</feature>
<sequence length="429" mass="48016">MAWEFRTEPEFEKKLDWIRRFREECIEPLDILHPGRAFHPLDDELGPVVRGLKRQVRDQGLWAPHLGPELGGRGFGQLKLALINEILGSSGWAPVVFGTAAPDTGNAEIIARYGTEEQKERYLQPLLEGECFSCFSMTEPHAGSDPTMFTTRAVRDGDDWVITGRKFFSSNARTSSFVIVMAVTDPDVNPYKGMSMFLVPSDTPGVRVERHVGTLGEGTDEGMHALIHYDGVRVPGDALLGGEGQAFAIAQTRLGGGRVHHAMRVVGQCQKALDMMAERSLSRETQGSRLADKQLVQADLAESYAQLTQFRLFVLYTAWQIDEYQDYKRVRKDIAAIKFLTPKVLHDVVYRSMHLHGALGVSNEMPFAAMWNGAAVMAVVDGPTEVHKITVAREVLRGREPAPGLWPTQHLPARREWARERLEDLCRNQ</sequence>
<dbReference type="InterPro" id="IPR037069">
    <property type="entry name" value="AcylCoA_DH/ox_N_sf"/>
</dbReference>
<dbReference type="AlphaFoldDB" id="A0A6L3VVV4"/>
<comment type="caution">
    <text evidence="11">The sequence shown here is derived from an EMBL/GenBank/DDBJ whole genome shotgun (WGS) entry which is preliminary data.</text>
</comment>
<dbReference type="GO" id="GO:0050660">
    <property type="term" value="F:flavin adenine dinucleotide binding"/>
    <property type="evidence" value="ECO:0007669"/>
    <property type="project" value="InterPro"/>
</dbReference>
<accession>A0A6L3VVV4</accession>
<dbReference type="Pfam" id="PF02771">
    <property type="entry name" value="Acyl-CoA_dh_N"/>
    <property type="match status" value="1"/>
</dbReference>
<evidence type="ECO:0000256" key="3">
    <source>
        <dbReference type="ARBA" id="ARBA00011738"/>
    </source>
</evidence>